<feature type="domain" description="Copper resistance protein D" evidence="2">
    <location>
        <begin position="45"/>
        <end position="144"/>
    </location>
</feature>
<dbReference type="Pfam" id="PF05425">
    <property type="entry name" value="CopD"/>
    <property type="match status" value="1"/>
</dbReference>
<dbReference type="AlphaFoldDB" id="A0A7C9NT99"/>
<dbReference type="EMBL" id="JAAFGW010000048">
    <property type="protein sequence ID" value="NDP47680.1"/>
    <property type="molecule type" value="Genomic_DNA"/>
</dbReference>
<dbReference type="GO" id="GO:0016020">
    <property type="term" value="C:membrane"/>
    <property type="evidence" value="ECO:0007669"/>
    <property type="project" value="InterPro"/>
</dbReference>
<evidence type="ECO:0000259" key="2">
    <source>
        <dbReference type="Pfam" id="PF05425"/>
    </source>
</evidence>
<comment type="caution">
    <text evidence="3">The sequence shown here is derived from an EMBL/GenBank/DDBJ whole genome shotgun (WGS) entry which is preliminary data.</text>
</comment>
<keyword evidence="1" id="KW-0472">Membrane</keyword>
<keyword evidence="1" id="KW-1133">Transmembrane helix</keyword>
<keyword evidence="1" id="KW-0812">Transmembrane</keyword>
<dbReference type="InterPro" id="IPR008457">
    <property type="entry name" value="Cu-R_CopD_dom"/>
</dbReference>
<feature type="transmembrane region" description="Helical" evidence="1">
    <location>
        <begin position="50"/>
        <end position="69"/>
    </location>
</feature>
<protein>
    <recommendedName>
        <fullName evidence="2">Copper resistance protein D domain-containing protein</fullName>
    </recommendedName>
</protein>
<feature type="transmembrane region" description="Helical" evidence="1">
    <location>
        <begin position="123"/>
        <end position="145"/>
    </location>
</feature>
<proteinExistence type="predicted"/>
<dbReference type="Proteomes" id="UP000483432">
    <property type="component" value="Unassembled WGS sequence"/>
</dbReference>
<evidence type="ECO:0000313" key="3">
    <source>
        <dbReference type="EMBL" id="NDP47680.1"/>
    </source>
</evidence>
<evidence type="ECO:0000256" key="1">
    <source>
        <dbReference type="SAM" id="Phobius"/>
    </source>
</evidence>
<feature type="transmembrane region" description="Helical" evidence="1">
    <location>
        <begin position="81"/>
        <end position="103"/>
    </location>
</feature>
<accession>A0A7C9NT99</accession>
<evidence type="ECO:0000313" key="4">
    <source>
        <dbReference type="Proteomes" id="UP000483432"/>
    </source>
</evidence>
<name>A0A7C9NT99_9PROT</name>
<organism evidence="3 4">
    <name type="scientific">Sulfuriferula multivorans</name>
    <dbReference type="NCBI Taxonomy" id="1559896"/>
    <lineage>
        <taxon>Bacteria</taxon>
        <taxon>Pseudomonadati</taxon>
        <taxon>Pseudomonadota</taxon>
        <taxon>Betaproteobacteria</taxon>
        <taxon>Nitrosomonadales</taxon>
        <taxon>Sulfuricellaceae</taxon>
        <taxon>Sulfuriferula</taxon>
    </lineage>
</organism>
<sequence>MSLSLLLHVLSVVIWVGGMFFAYMALRPVAAIVLEPPQRLTLWAGVFGKFFPWVWASVVLVLLTGLHMLMKISGTGIPHYALAMLVLGVVMMLLFAHVFFAPYKKLKRAVSEQNWKAGGAALAQIRMLIGINLSIGLLTIVVVILGRGFLL</sequence>
<reference evidence="3 4" key="1">
    <citation type="submission" date="2019-09" db="EMBL/GenBank/DDBJ databases">
        <title>H2 Metabolism Revealed by Metagenomic Analysis in Subglacial Sediment of East Antarctica.</title>
        <authorList>
            <person name="Yang Z."/>
            <person name="Zhang Y."/>
            <person name="Lv Y."/>
            <person name="Yan W."/>
            <person name="Xiao X."/>
            <person name="Sun B."/>
            <person name="Ma H."/>
        </authorList>
    </citation>
    <scope>NUCLEOTIDE SEQUENCE [LARGE SCALE GENOMIC DNA]</scope>
    <source>
        <strain evidence="3">Bin2_2</strain>
    </source>
</reference>
<gene>
    <name evidence="3" type="ORF">GZ085_04660</name>
</gene>